<dbReference type="VEuPathDB" id="ToxoDB:BESB_031180"/>
<dbReference type="EMBL" id="NWUJ01000016">
    <property type="protein sequence ID" value="PFH31244.1"/>
    <property type="molecule type" value="Genomic_DNA"/>
</dbReference>
<feature type="compositionally biased region" description="Pro residues" evidence="1">
    <location>
        <begin position="150"/>
        <end position="159"/>
    </location>
</feature>
<comment type="caution">
    <text evidence="2">The sequence shown here is derived from an EMBL/GenBank/DDBJ whole genome shotgun (WGS) entry which is preliminary data.</text>
</comment>
<feature type="region of interest" description="Disordered" evidence="1">
    <location>
        <begin position="1"/>
        <end position="52"/>
    </location>
</feature>
<dbReference type="Proteomes" id="UP000224006">
    <property type="component" value="Chromosome XIII"/>
</dbReference>
<reference evidence="2 3" key="1">
    <citation type="submission" date="2017-09" db="EMBL/GenBank/DDBJ databases">
        <title>Genome sequencing of Besnoitia besnoiti strain Bb-Ger1.</title>
        <authorList>
            <person name="Schares G."/>
            <person name="Venepally P."/>
            <person name="Lorenzi H.A."/>
        </authorList>
    </citation>
    <scope>NUCLEOTIDE SEQUENCE [LARGE SCALE GENOMIC DNA]</scope>
    <source>
        <strain evidence="2 3">Bb-Ger1</strain>
    </source>
</reference>
<feature type="region of interest" description="Disordered" evidence="1">
    <location>
        <begin position="71"/>
        <end position="95"/>
    </location>
</feature>
<feature type="compositionally biased region" description="Low complexity" evidence="1">
    <location>
        <begin position="123"/>
        <end position="136"/>
    </location>
</feature>
<feature type="region of interest" description="Disordered" evidence="1">
    <location>
        <begin position="682"/>
        <end position="719"/>
    </location>
</feature>
<feature type="compositionally biased region" description="Low complexity" evidence="1">
    <location>
        <begin position="328"/>
        <end position="342"/>
    </location>
</feature>
<feature type="compositionally biased region" description="Acidic residues" evidence="1">
    <location>
        <begin position="442"/>
        <end position="482"/>
    </location>
</feature>
<gene>
    <name evidence="2" type="ORF">BESB_031180</name>
</gene>
<feature type="region of interest" description="Disordered" evidence="1">
    <location>
        <begin position="381"/>
        <end position="505"/>
    </location>
</feature>
<dbReference type="GeneID" id="40308170"/>
<feature type="region of interest" description="Disordered" evidence="1">
    <location>
        <begin position="117"/>
        <end position="284"/>
    </location>
</feature>
<feature type="compositionally biased region" description="Low complexity" evidence="1">
    <location>
        <begin position="20"/>
        <end position="32"/>
    </location>
</feature>
<dbReference type="KEGG" id="bbes:BESB_031180"/>
<proteinExistence type="predicted"/>
<evidence type="ECO:0000313" key="2">
    <source>
        <dbReference type="EMBL" id="PFH31244.1"/>
    </source>
</evidence>
<organism evidence="2 3">
    <name type="scientific">Besnoitia besnoiti</name>
    <name type="common">Apicomplexan protozoan</name>
    <dbReference type="NCBI Taxonomy" id="94643"/>
    <lineage>
        <taxon>Eukaryota</taxon>
        <taxon>Sar</taxon>
        <taxon>Alveolata</taxon>
        <taxon>Apicomplexa</taxon>
        <taxon>Conoidasida</taxon>
        <taxon>Coccidia</taxon>
        <taxon>Eucoccidiorida</taxon>
        <taxon>Eimeriorina</taxon>
        <taxon>Sarcocystidae</taxon>
        <taxon>Besnoitia</taxon>
    </lineage>
</organism>
<name>A0A2A9M1X3_BESBE</name>
<dbReference type="RefSeq" id="XP_029215253.1">
    <property type="nucleotide sequence ID" value="XM_029361786.1"/>
</dbReference>
<feature type="compositionally biased region" description="Acidic residues" evidence="1">
    <location>
        <begin position="162"/>
        <end position="175"/>
    </location>
</feature>
<evidence type="ECO:0000313" key="3">
    <source>
        <dbReference type="Proteomes" id="UP000224006"/>
    </source>
</evidence>
<feature type="compositionally biased region" description="Basic and acidic residues" evidence="1">
    <location>
        <begin position="273"/>
        <end position="284"/>
    </location>
</feature>
<feature type="region of interest" description="Disordered" evidence="1">
    <location>
        <begin position="302"/>
        <end position="352"/>
    </location>
</feature>
<sequence>MDTDDPAFGGAAGGVDGEEVSPASSLVSPTSSIFEGEDSAEEEDDATGEADDDAMFARDLDAEMAALLSQLQPQAKAAKEAPKAPKPAVLPPRKKFQMPAFFTKSVKRPVPVLAKKVPAGGLESPAPASESATPEADAPEGERVEEPEASFPPPLPSRPVPEEGETEEGEAEEHEEDSKLHSPKKKGRPFALPPAAKSKAGPPVEGEATLKKPSPLPARKLPAPAPLPQKASRKKNPPMQKLFPVPPLQGSGKVLERSMQKGGSPFPLPPRVKPLDEGKADAKKTPSKVIWLPEVPVLRKKEAPEAKTFQRPPAAGAKAAPESEDGLAPHPEAEGPAAAEAPAQRKVLDAKKLPFPVLKRRLEKREDAGPETLILSKKESKVRLPAASSPAGVVLRPPQISQKIQAKPVKQLGPLAAKQRPPKSKALAPHLHRAEALPGEDSVGEEVAEDIAESEAEDAEEPEDEDAEEPEAEDDGEPEVDDLNATSGGGATEETWHERAASRAFEPIPVQTAKAHAKVAFEEDEDVREIGHGELEGDILIEEILQEEIGAHSDSDLDPLDHRWGMFPSDARWALQHQQPRYQYTQLLYPPGGPTYVPCSPHGIFAGVAAPPYRTLYRRPKNYVVGVTYTRRHQLPTVSRLLKTPAPEFLRKRPNPREKPIASPQDLVVDGALHFEVDLLKKRVGRRKPRSGEDAAPPQPGGHARAAHTRQAGAHGALW</sequence>
<feature type="compositionally biased region" description="Low complexity" evidence="1">
    <location>
        <begin position="211"/>
        <end position="222"/>
    </location>
</feature>
<accession>A0A2A9M1X3</accession>
<protein>
    <submittedName>
        <fullName evidence="2">Uncharacterized protein</fullName>
    </submittedName>
</protein>
<dbReference type="STRING" id="94643.A0A2A9M1X3"/>
<keyword evidence="3" id="KW-1185">Reference proteome</keyword>
<dbReference type="OrthoDB" id="332971at2759"/>
<evidence type="ECO:0000256" key="1">
    <source>
        <dbReference type="SAM" id="MobiDB-lite"/>
    </source>
</evidence>
<dbReference type="AlphaFoldDB" id="A0A2A9M1X3"/>
<feature type="compositionally biased region" description="Acidic residues" evidence="1">
    <location>
        <begin position="35"/>
        <end position="52"/>
    </location>
</feature>